<dbReference type="Pfam" id="PF22599">
    <property type="entry name" value="SecDF_P1_head"/>
    <property type="match status" value="1"/>
</dbReference>
<evidence type="ECO:0000313" key="5">
    <source>
        <dbReference type="Proteomes" id="UP000482209"/>
    </source>
</evidence>
<proteinExistence type="predicted"/>
<dbReference type="InterPro" id="IPR026870">
    <property type="entry name" value="Zinc_ribbon_dom"/>
</dbReference>
<evidence type="ECO:0000259" key="3">
    <source>
        <dbReference type="Pfam" id="PF22599"/>
    </source>
</evidence>
<evidence type="ECO:0000259" key="2">
    <source>
        <dbReference type="Pfam" id="PF13240"/>
    </source>
</evidence>
<keyword evidence="5" id="KW-1185">Reference proteome</keyword>
<dbReference type="Proteomes" id="UP000482209">
    <property type="component" value="Unassembled WGS sequence"/>
</dbReference>
<name>A0A6L5Y320_9FIRM</name>
<feature type="transmembrane region" description="Helical" evidence="1">
    <location>
        <begin position="44"/>
        <end position="77"/>
    </location>
</feature>
<keyword evidence="1" id="KW-0472">Membrane</keyword>
<gene>
    <name evidence="4" type="ORF">FYJ58_12830</name>
</gene>
<evidence type="ECO:0000313" key="4">
    <source>
        <dbReference type="EMBL" id="MSS64748.1"/>
    </source>
</evidence>
<feature type="domain" description="SecDF P1 head subdomain" evidence="3">
    <location>
        <begin position="155"/>
        <end position="243"/>
    </location>
</feature>
<sequence>MVYCSKCGKQMDDSATFCSGCGAPLQNQINYAVPDINKARKPGFGVAALVLGIVGVLAWIIPIIGLPVGIIALVLGIIGLKKSSKGMSIVGIVLGIICLVLTIINSAIGAYQGYHGEAWFQKGSNNIEENVSDNQPSGKQETNVFTLRDSDGNILMTGGIKSAEATMVDNGDGIKKAVVQIEFDDESTKTFADITTNNIGNTIGIYLNDEMIANPRVMCAITEGSCQIEVDTYEQAQVLSEALEKCK</sequence>
<dbReference type="RefSeq" id="WP_154520136.1">
    <property type="nucleotide sequence ID" value="NZ_VUMT01000027.1"/>
</dbReference>
<dbReference type="InterPro" id="IPR054384">
    <property type="entry name" value="SecDF_P1_head"/>
</dbReference>
<comment type="caution">
    <text evidence="4">The sequence shown here is derived from an EMBL/GenBank/DDBJ whole genome shotgun (WGS) entry which is preliminary data.</text>
</comment>
<feature type="transmembrane region" description="Helical" evidence="1">
    <location>
        <begin position="89"/>
        <end position="111"/>
    </location>
</feature>
<dbReference type="Gene3D" id="3.30.1360.200">
    <property type="match status" value="1"/>
</dbReference>
<keyword evidence="1" id="KW-1133">Transmembrane helix</keyword>
<protein>
    <submittedName>
        <fullName evidence="4">Zinc-ribbon domain-containing protein</fullName>
    </submittedName>
</protein>
<dbReference type="Pfam" id="PF13240">
    <property type="entry name" value="Zn_Ribbon_1"/>
    <property type="match status" value="1"/>
</dbReference>
<feature type="domain" description="Zinc-ribbon" evidence="2">
    <location>
        <begin position="3"/>
        <end position="25"/>
    </location>
</feature>
<keyword evidence="1" id="KW-0812">Transmembrane</keyword>
<dbReference type="EMBL" id="VUMT01000027">
    <property type="protein sequence ID" value="MSS64748.1"/>
    <property type="molecule type" value="Genomic_DNA"/>
</dbReference>
<reference evidence="4 5" key="1">
    <citation type="submission" date="2019-08" db="EMBL/GenBank/DDBJ databases">
        <title>In-depth cultivation of the pig gut microbiome towards novel bacterial diversity and tailored functional studies.</title>
        <authorList>
            <person name="Wylensek D."/>
            <person name="Hitch T.C.A."/>
            <person name="Clavel T."/>
        </authorList>
    </citation>
    <scope>NUCLEOTIDE SEQUENCE [LARGE SCALE GENOMIC DNA]</scope>
    <source>
        <strain evidence="4 5">WCA-693-APC-MOT-I</strain>
    </source>
</reference>
<organism evidence="4 5">
    <name type="scientific">Velocimicrobium porci</name>
    <dbReference type="NCBI Taxonomy" id="2606634"/>
    <lineage>
        <taxon>Bacteria</taxon>
        <taxon>Bacillati</taxon>
        <taxon>Bacillota</taxon>
        <taxon>Clostridia</taxon>
        <taxon>Lachnospirales</taxon>
        <taxon>Lachnospiraceae</taxon>
        <taxon>Velocimicrobium</taxon>
    </lineage>
</organism>
<accession>A0A6L5Y320</accession>
<evidence type="ECO:0000256" key="1">
    <source>
        <dbReference type="SAM" id="Phobius"/>
    </source>
</evidence>
<dbReference type="AlphaFoldDB" id="A0A6L5Y320"/>